<evidence type="ECO:0000313" key="3">
    <source>
        <dbReference type="EnsemblFungi" id="EJT75708"/>
    </source>
</evidence>
<name>J3NWH6_GAET3</name>
<dbReference type="AlphaFoldDB" id="J3NWH6"/>
<reference evidence="3" key="5">
    <citation type="submission" date="2018-04" db="UniProtKB">
        <authorList>
            <consortium name="EnsemblFungi"/>
        </authorList>
    </citation>
    <scope>IDENTIFICATION</scope>
    <source>
        <strain evidence="3">R3-111a-1</strain>
    </source>
</reference>
<organism evidence="2">
    <name type="scientific">Gaeumannomyces tritici (strain R3-111a-1)</name>
    <name type="common">Wheat and barley take-all root rot fungus</name>
    <name type="synonym">Gaeumannomyces graminis var. tritici</name>
    <dbReference type="NCBI Taxonomy" id="644352"/>
    <lineage>
        <taxon>Eukaryota</taxon>
        <taxon>Fungi</taxon>
        <taxon>Dikarya</taxon>
        <taxon>Ascomycota</taxon>
        <taxon>Pezizomycotina</taxon>
        <taxon>Sordariomycetes</taxon>
        <taxon>Sordariomycetidae</taxon>
        <taxon>Magnaporthales</taxon>
        <taxon>Magnaporthaceae</taxon>
        <taxon>Gaeumannomyces</taxon>
    </lineage>
</organism>
<dbReference type="GeneID" id="20346098"/>
<proteinExistence type="predicted"/>
<evidence type="ECO:0000256" key="1">
    <source>
        <dbReference type="SAM" id="MobiDB-lite"/>
    </source>
</evidence>
<accession>J3NWH6</accession>
<dbReference type="VEuPathDB" id="FungiDB:GGTG_05640"/>
<reference evidence="2" key="3">
    <citation type="submission" date="2010-09" db="EMBL/GenBank/DDBJ databases">
        <title>Annotation of Gaeumannomyces graminis var. tritici R3-111a-1.</title>
        <authorList>
            <consortium name="The Broad Institute Genome Sequencing Platform"/>
            <person name="Ma L.-J."/>
            <person name="Dead R."/>
            <person name="Young S.K."/>
            <person name="Zeng Q."/>
            <person name="Gargeya S."/>
            <person name="Fitzgerald M."/>
            <person name="Haas B."/>
            <person name="Abouelleil A."/>
            <person name="Alvarado L."/>
            <person name="Arachchi H.M."/>
            <person name="Berlin A."/>
            <person name="Brown A."/>
            <person name="Chapman S.B."/>
            <person name="Chen Z."/>
            <person name="Dunbar C."/>
            <person name="Freedman E."/>
            <person name="Gearin G."/>
            <person name="Gellesch M."/>
            <person name="Goldberg J."/>
            <person name="Griggs A."/>
            <person name="Gujja S."/>
            <person name="Heiman D."/>
            <person name="Howarth C."/>
            <person name="Larson L."/>
            <person name="Lui A."/>
            <person name="MacDonald P.J.P."/>
            <person name="Mehta T."/>
            <person name="Montmayeur A."/>
            <person name="Murphy C."/>
            <person name="Neiman D."/>
            <person name="Pearson M."/>
            <person name="Priest M."/>
            <person name="Roberts A."/>
            <person name="Saif S."/>
            <person name="Shea T."/>
            <person name="Shenoy N."/>
            <person name="Sisk P."/>
            <person name="Stolte C."/>
            <person name="Sykes S."/>
            <person name="Yandava C."/>
            <person name="Wortman J."/>
            <person name="Nusbaum C."/>
            <person name="Birren B."/>
        </authorList>
    </citation>
    <scope>NUCLEOTIDE SEQUENCE</scope>
    <source>
        <strain evidence="2">R3-111a-1</strain>
    </source>
</reference>
<dbReference type="RefSeq" id="XP_009221708.1">
    <property type="nucleotide sequence ID" value="XM_009223444.1"/>
</dbReference>
<sequence length="136" mass="15090">MDDLSKTPIPYPQSERPTDLRHAHLFSSTVAIRSREPHTNTRYPVENGGGSATATTRPTNTPGRSTKKTYSYAIQAWLAQDKASEPFDALDTDLNTFCVNSMREPRGNMGRELDCETMVVEVSKTETVEEAGKPKV</sequence>
<protein>
    <submittedName>
        <fullName evidence="2 3">Uncharacterized protein</fullName>
    </submittedName>
</protein>
<dbReference type="HOGENOM" id="CLU_1875568_0_0_1"/>
<evidence type="ECO:0000313" key="4">
    <source>
        <dbReference type="Proteomes" id="UP000006039"/>
    </source>
</evidence>
<keyword evidence="4" id="KW-1185">Reference proteome</keyword>
<reference evidence="3" key="4">
    <citation type="journal article" date="2015" name="G3 (Bethesda)">
        <title>Genome sequences of three phytopathogenic species of the Magnaporthaceae family of fungi.</title>
        <authorList>
            <person name="Okagaki L.H."/>
            <person name="Nunes C.C."/>
            <person name="Sailsbery J."/>
            <person name="Clay B."/>
            <person name="Brown D."/>
            <person name="John T."/>
            <person name="Oh Y."/>
            <person name="Young N."/>
            <person name="Fitzgerald M."/>
            <person name="Haas B.J."/>
            <person name="Zeng Q."/>
            <person name="Young S."/>
            <person name="Adiconis X."/>
            <person name="Fan L."/>
            <person name="Levin J.Z."/>
            <person name="Mitchell T.K."/>
            <person name="Okubara P.A."/>
            <person name="Farman M.L."/>
            <person name="Kohn L.M."/>
            <person name="Birren B."/>
            <person name="Ma L.-J."/>
            <person name="Dean R.A."/>
        </authorList>
    </citation>
    <scope>NUCLEOTIDE SEQUENCE</scope>
    <source>
        <strain evidence="3">R3-111a-1</strain>
    </source>
</reference>
<dbReference type="EnsemblFungi" id="EJT75708">
    <property type="protein sequence ID" value="EJT75708"/>
    <property type="gene ID" value="GGTG_05640"/>
</dbReference>
<gene>
    <name evidence="3" type="primary">20346098</name>
    <name evidence="2" type="ORF">GGTG_05640</name>
</gene>
<reference evidence="4" key="1">
    <citation type="submission" date="2010-07" db="EMBL/GenBank/DDBJ databases">
        <title>The genome sequence of Gaeumannomyces graminis var. tritici strain R3-111a-1.</title>
        <authorList>
            <consortium name="The Broad Institute Genome Sequencing Platform"/>
            <person name="Ma L.-J."/>
            <person name="Dead R."/>
            <person name="Young S."/>
            <person name="Zeng Q."/>
            <person name="Koehrsen M."/>
            <person name="Alvarado L."/>
            <person name="Berlin A."/>
            <person name="Chapman S.B."/>
            <person name="Chen Z."/>
            <person name="Freedman E."/>
            <person name="Gellesch M."/>
            <person name="Goldberg J."/>
            <person name="Griggs A."/>
            <person name="Gujja S."/>
            <person name="Heilman E.R."/>
            <person name="Heiman D."/>
            <person name="Hepburn T."/>
            <person name="Howarth C."/>
            <person name="Jen D."/>
            <person name="Larson L."/>
            <person name="Mehta T."/>
            <person name="Neiman D."/>
            <person name="Pearson M."/>
            <person name="Roberts A."/>
            <person name="Saif S."/>
            <person name="Shea T."/>
            <person name="Shenoy N."/>
            <person name="Sisk P."/>
            <person name="Stolte C."/>
            <person name="Sykes S."/>
            <person name="Walk T."/>
            <person name="White J."/>
            <person name="Yandava C."/>
            <person name="Haas B."/>
            <person name="Nusbaum C."/>
            <person name="Birren B."/>
        </authorList>
    </citation>
    <scope>NUCLEOTIDE SEQUENCE [LARGE SCALE GENOMIC DNA]</scope>
    <source>
        <strain evidence="4">R3-111a-1</strain>
    </source>
</reference>
<evidence type="ECO:0000313" key="2">
    <source>
        <dbReference type="EMBL" id="EJT75708.1"/>
    </source>
</evidence>
<reference evidence="2" key="2">
    <citation type="submission" date="2010-07" db="EMBL/GenBank/DDBJ databases">
        <authorList>
            <consortium name="The Broad Institute Genome Sequencing Platform"/>
            <consortium name="Broad Institute Genome Sequencing Center for Infectious Disease"/>
            <person name="Ma L.-J."/>
            <person name="Dead R."/>
            <person name="Young S."/>
            <person name="Zeng Q."/>
            <person name="Koehrsen M."/>
            <person name="Alvarado L."/>
            <person name="Berlin A."/>
            <person name="Chapman S.B."/>
            <person name="Chen Z."/>
            <person name="Freedman E."/>
            <person name="Gellesch M."/>
            <person name="Goldberg J."/>
            <person name="Griggs A."/>
            <person name="Gujja S."/>
            <person name="Heilman E.R."/>
            <person name="Heiman D."/>
            <person name="Hepburn T."/>
            <person name="Howarth C."/>
            <person name="Jen D."/>
            <person name="Larson L."/>
            <person name="Mehta T."/>
            <person name="Neiman D."/>
            <person name="Pearson M."/>
            <person name="Roberts A."/>
            <person name="Saif S."/>
            <person name="Shea T."/>
            <person name="Shenoy N."/>
            <person name="Sisk P."/>
            <person name="Stolte C."/>
            <person name="Sykes S."/>
            <person name="Walk T."/>
            <person name="White J."/>
            <person name="Yandava C."/>
            <person name="Haas B."/>
            <person name="Nusbaum C."/>
            <person name="Birren B."/>
        </authorList>
    </citation>
    <scope>NUCLEOTIDE SEQUENCE</scope>
    <source>
        <strain evidence="2">R3-111a-1</strain>
    </source>
</reference>
<feature type="compositionally biased region" description="Polar residues" evidence="1">
    <location>
        <begin position="52"/>
        <end position="64"/>
    </location>
</feature>
<dbReference type="Proteomes" id="UP000006039">
    <property type="component" value="Unassembled WGS sequence"/>
</dbReference>
<feature type="region of interest" description="Disordered" evidence="1">
    <location>
        <begin position="1"/>
        <end position="66"/>
    </location>
</feature>
<dbReference type="EMBL" id="GL385397">
    <property type="protein sequence ID" value="EJT75708.1"/>
    <property type="molecule type" value="Genomic_DNA"/>
</dbReference>